<dbReference type="InterPro" id="IPR052025">
    <property type="entry name" value="Xyloglucanase_GH74"/>
</dbReference>
<dbReference type="Proteomes" id="UP001597548">
    <property type="component" value="Unassembled WGS sequence"/>
</dbReference>
<dbReference type="NCBIfam" id="TIGR04183">
    <property type="entry name" value="Por_Secre_tail"/>
    <property type="match status" value="1"/>
</dbReference>
<feature type="chain" id="PRO_5045104854" evidence="2">
    <location>
        <begin position="19"/>
        <end position="853"/>
    </location>
</feature>
<dbReference type="EMBL" id="JBHUOS010000009">
    <property type="protein sequence ID" value="MFD2916008.1"/>
    <property type="molecule type" value="Genomic_DNA"/>
</dbReference>
<evidence type="ECO:0000256" key="2">
    <source>
        <dbReference type="SAM" id="SignalP"/>
    </source>
</evidence>
<dbReference type="InterPro" id="IPR026444">
    <property type="entry name" value="Secre_tail"/>
</dbReference>
<dbReference type="PANTHER" id="PTHR43739">
    <property type="entry name" value="XYLOGLUCANASE (EUROFUNG)"/>
    <property type="match status" value="1"/>
</dbReference>
<gene>
    <name evidence="4" type="ORF">ACFS29_10180</name>
</gene>
<dbReference type="CDD" id="cd15482">
    <property type="entry name" value="Sialidase_non-viral"/>
    <property type="match status" value="1"/>
</dbReference>
<comment type="caution">
    <text evidence="4">The sequence shown here is derived from an EMBL/GenBank/DDBJ whole genome shotgun (WGS) entry which is preliminary data.</text>
</comment>
<name>A0ABW5ZVE3_9FLAO</name>
<protein>
    <submittedName>
        <fullName evidence="4">T9SS type A sorting domain-containing protein</fullName>
    </submittedName>
</protein>
<dbReference type="SUPFAM" id="SSF110296">
    <property type="entry name" value="Oligoxyloglucan reducing end-specific cellobiohydrolase"/>
    <property type="match status" value="2"/>
</dbReference>
<keyword evidence="1 2" id="KW-0732">Signal</keyword>
<organism evidence="4 5">
    <name type="scientific">Psychroserpens luteus</name>
    <dbReference type="NCBI Taxonomy" id="1434066"/>
    <lineage>
        <taxon>Bacteria</taxon>
        <taxon>Pseudomonadati</taxon>
        <taxon>Bacteroidota</taxon>
        <taxon>Flavobacteriia</taxon>
        <taxon>Flavobacteriales</taxon>
        <taxon>Flavobacteriaceae</taxon>
        <taxon>Psychroserpens</taxon>
    </lineage>
</organism>
<proteinExistence type="predicted"/>
<feature type="domain" description="Secretion system C-terminal sorting" evidence="3">
    <location>
        <begin position="780"/>
        <end position="852"/>
    </location>
</feature>
<evidence type="ECO:0000256" key="1">
    <source>
        <dbReference type="ARBA" id="ARBA00022729"/>
    </source>
</evidence>
<evidence type="ECO:0000313" key="5">
    <source>
        <dbReference type="Proteomes" id="UP001597548"/>
    </source>
</evidence>
<dbReference type="PANTHER" id="PTHR43739:SF5">
    <property type="entry name" value="EXO-ALPHA-SIALIDASE"/>
    <property type="match status" value="1"/>
</dbReference>
<keyword evidence="5" id="KW-1185">Reference proteome</keyword>
<evidence type="ECO:0000259" key="3">
    <source>
        <dbReference type="Pfam" id="PF18962"/>
    </source>
</evidence>
<dbReference type="RefSeq" id="WP_194508023.1">
    <property type="nucleotide sequence ID" value="NZ_JADILU010000004.1"/>
</dbReference>
<sequence length="853" mass="92301">MKRTITLLFLIFSVLSFAQTTDYKKAPLKKGANYFDVVNEMRQELAPLTQSTSKTDIKKIKQFERWAFYWKDRVDLQGNFPSELLGFYNAGLLNADGTIASNNFSRSTQSSQSWSNVGPQTVPDANGYPNAPQMGRLTSYKKFSKVPEAQSVLFVTAPVGGIWKSTDNGATWSPKLDQLAAIGVTDLDALSIDANTPGTIYVSTGDYDADHIKSIGVLKSTDFGETYQSTGLSFTLDQQETTSNLIVIDDNTVIVGTNQYIKKTTDGGLTWTNKYTHNYNDAAIGKFHRNGTNIMACDSWGGLLFSSDNGETWIQLIVEGNSYTRHATTADEATGIFYVQNEAGQVSTYNPVDATPTLTALGIPSTGYNAQGVYNQAIVVKNGLIISGGVDAINSDNNGGVWYTTLNNAWEDNTSAGSYGHADIHEMGARSGSNYDFWAVNDGGLIYFNYTGIADEKPTVNYISDGVIVTQIYSVAISPQSEDHKIIGNQDNDGYSLEMKNGTLQWVSALAGDGTCTAIDYTNPQIRYLGAQNGVLSRTDIGFPSYDSATFLTTPTTGAPFVWTLKMNSTIPTTLYGGFAEVYKTTDKGANWSNLNSGAGQISYIETFGNNLLVIGENGARKSSNDGVAWSAISEPEANAKLNSLSLDQNNNSTIYATVNGYVDGSKVFKSTNGGSSWTNISAGLPNVKMTQVVFKQNQGANEILFAGTEIGAYFKTGTGNWEKLGQGLPNVNISDIEINYTVDKLVAGTYGRGLWEISINNTTLGVNEIATTADQTPIIYPNPALEDKLNIKIPNNTDTFEYVMYNVVGGIVSKGQLNPGVNTIDVKNISTGVYVIRMVNGNFVSSQKVIIN</sequence>
<reference evidence="5" key="1">
    <citation type="journal article" date="2019" name="Int. J. Syst. Evol. Microbiol.">
        <title>The Global Catalogue of Microorganisms (GCM) 10K type strain sequencing project: providing services to taxonomists for standard genome sequencing and annotation.</title>
        <authorList>
            <consortium name="The Broad Institute Genomics Platform"/>
            <consortium name="The Broad Institute Genome Sequencing Center for Infectious Disease"/>
            <person name="Wu L."/>
            <person name="Ma J."/>
        </authorList>
    </citation>
    <scope>NUCLEOTIDE SEQUENCE [LARGE SCALE GENOMIC DNA]</scope>
    <source>
        <strain evidence="5">KCTC 32514</strain>
    </source>
</reference>
<accession>A0ABW5ZVE3</accession>
<dbReference type="Pfam" id="PF18962">
    <property type="entry name" value="Por_Secre_tail"/>
    <property type="match status" value="1"/>
</dbReference>
<dbReference type="Gene3D" id="2.130.10.10">
    <property type="entry name" value="YVTN repeat-like/Quinoprotein amine dehydrogenase"/>
    <property type="match status" value="3"/>
</dbReference>
<feature type="signal peptide" evidence="2">
    <location>
        <begin position="1"/>
        <end position="18"/>
    </location>
</feature>
<dbReference type="InterPro" id="IPR015943">
    <property type="entry name" value="WD40/YVTN_repeat-like_dom_sf"/>
</dbReference>
<evidence type="ECO:0000313" key="4">
    <source>
        <dbReference type="EMBL" id="MFD2916008.1"/>
    </source>
</evidence>